<dbReference type="EMBL" id="CAJOBJ010356231">
    <property type="protein sequence ID" value="CAF5214476.1"/>
    <property type="molecule type" value="Genomic_DNA"/>
</dbReference>
<feature type="non-terminal residue" evidence="1">
    <location>
        <position position="165"/>
    </location>
</feature>
<comment type="caution">
    <text evidence="1">The sequence shown here is derived from an EMBL/GenBank/DDBJ whole genome shotgun (WGS) entry which is preliminary data.</text>
</comment>
<protein>
    <submittedName>
        <fullName evidence="1">Uncharacterized protein</fullName>
    </submittedName>
</protein>
<organism evidence="1 2">
    <name type="scientific">Rotaria magnacalcarata</name>
    <dbReference type="NCBI Taxonomy" id="392030"/>
    <lineage>
        <taxon>Eukaryota</taxon>
        <taxon>Metazoa</taxon>
        <taxon>Spiralia</taxon>
        <taxon>Gnathifera</taxon>
        <taxon>Rotifera</taxon>
        <taxon>Eurotatoria</taxon>
        <taxon>Bdelloidea</taxon>
        <taxon>Philodinida</taxon>
        <taxon>Philodinidae</taxon>
        <taxon>Rotaria</taxon>
    </lineage>
</organism>
<dbReference type="AlphaFoldDB" id="A0A8S3J620"/>
<evidence type="ECO:0000313" key="1">
    <source>
        <dbReference type="EMBL" id="CAF5214476.1"/>
    </source>
</evidence>
<reference evidence="1" key="1">
    <citation type="submission" date="2021-02" db="EMBL/GenBank/DDBJ databases">
        <authorList>
            <person name="Nowell W R."/>
        </authorList>
    </citation>
    <scope>NUCLEOTIDE SEQUENCE</scope>
</reference>
<gene>
    <name evidence="1" type="ORF">GIL414_LOCUS80972</name>
</gene>
<sequence length="165" mass="18023">MSNIKSSSNMSSRILTASSVTNLPTNAIIIPAMKTNSTVNKNLINPLQIGDASFQKLRTITTTPVIQTSHNTMMNSNPTVFIVNNNSNNYARSDSKQPINVNRFLLTNNTTSRNPTIINAQNTIDLNTLVNNISTFNQISFLPSINSNLSAQNSITQLLETPISV</sequence>
<dbReference type="Proteomes" id="UP000681720">
    <property type="component" value="Unassembled WGS sequence"/>
</dbReference>
<name>A0A8S3J620_9BILA</name>
<proteinExistence type="predicted"/>
<evidence type="ECO:0000313" key="2">
    <source>
        <dbReference type="Proteomes" id="UP000681720"/>
    </source>
</evidence>
<accession>A0A8S3J620</accession>